<proteinExistence type="predicted"/>
<dbReference type="EMBL" id="BLWC01000001">
    <property type="protein sequence ID" value="GFM96919.1"/>
    <property type="molecule type" value="Genomic_DNA"/>
</dbReference>
<dbReference type="AlphaFoldDB" id="A0A7J0C317"/>
<dbReference type="RefSeq" id="WP_173313069.1">
    <property type="nucleotide sequence ID" value="NZ_BAAAUE010000007.1"/>
</dbReference>
<sequence length="157" mass="17256">MRNPNAFLNGTAVVDSGGLYHIVNCHTREAARLNRMALTGTLRLLAPTVAFSDCCAMRKCWDTECVTDDGTHASDTLREFHARRGVEIIQPSVEFALTAGKLYEHCIAQHVMGSEVLSSCHAALLADREGIPLVSVNETRYCYVPISGMDSMQVHFV</sequence>
<name>A0A7J0C317_9ACTN</name>
<reference evidence="2 4" key="2">
    <citation type="submission" date="2020-07" db="EMBL/GenBank/DDBJ databases">
        <title>Sequencing the genomes of 1000 actinobacteria strains.</title>
        <authorList>
            <person name="Klenk H.-P."/>
        </authorList>
    </citation>
    <scope>NUCLEOTIDE SEQUENCE [LARGE SCALE GENOMIC DNA]</scope>
    <source>
        <strain evidence="2 4">DSM 41455</strain>
    </source>
</reference>
<evidence type="ECO:0000313" key="4">
    <source>
        <dbReference type="Proteomes" id="UP000530403"/>
    </source>
</evidence>
<dbReference type="Proteomes" id="UP000498980">
    <property type="component" value="Unassembled WGS sequence"/>
</dbReference>
<evidence type="ECO:0008006" key="5">
    <source>
        <dbReference type="Google" id="ProtNLM"/>
    </source>
</evidence>
<dbReference type="Proteomes" id="UP000530403">
    <property type="component" value="Unassembled WGS sequence"/>
</dbReference>
<reference evidence="1 3" key="1">
    <citation type="submission" date="2020-05" db="EMBL/GenBank/DDBJ databases">
        <title>Whole genome shotgun sequence of Streptomyces fulvorobeus NBRC 15897.</title>
        <authorList>
            <person name="Komaki H."/>
            <person name="Tamura T."/>
        </authorList>
    </citation>
    <scope>NUCLEOTIDE SEQUENCE [LARGE SCALE GENOMIC DNA]</scope>
    <source>
        <strain evidence="1 3">NBRC 15897</strain>
    </source>
</reference>
<evidence type="ECO:0000313" key="1">
    <source>
        <dbReference type="EMBL" id="GFM96919.1"/>
    </source>
</evidence>
<organism evidence="1 3">
    <name type="scientific">Streptomyces fulvorobeus</name>
    <dbReference type="NCBI Taxonomy" id="284028"/>
    <lineage>
        <taxon>Bacteria</taxon>
        <taxon>Bacillati</taxon>
        <taxon>Actinomycetota</taxon>
        <taxon>Actinomycetes</taxon>
        <taxon>Kitasatosporales</taxon>
        <taxon>Streptomycetaceae</taxon>
        <taxon>Streptomyces</taxon>
    </lineage>
</organism>
<gene>
    <name evidence="2" type="ORF">HEB29_001633</name>
    <name evidence="1" type="ORF">Sfulv_17300</name>
</gene>
<protein>
    <recommendedName>
        <fullName evidence="5">PIN domain-containing protein</fullName>
    </recommendedName>
</protein>
<comment type="caution">
    <text evidence="1">The sequence shown here is derived from an EMBL/GenBank/DDBJ whole genome shotgun (WGS) entry which is preliminary data.</text>
</comment>
<keyword evidence="3" id="KW-1185">Reference proteome</keyword>
<evidence type="ECO:0000313" key="3">
    <source>
        <dbReference type="Proteomes" id="UP000498980"/>
    </source>
</evidence>
<evidence type="ECO:0000313" key="2">
    <source>
        <dbReference type="EMBL" id="NYE40622.1"/>
    </source>
</evidence>
<accession>A0A7J0C317</accession>
<dbReference type="EMBL" id="JACCCF010000001">
    <property type="protein sequence ID" value="NYE40622.1"/>
    <property type="molecule type" value="Genomic_DNA"/>
</dbReference>